<feature type="compositionally biased region" description="Basic and acidic residues" evidence="4">
    <location>
        <begin position="1"/>
        <end position="18"/>
    </location>
</feature>
<comment type="similarity">
    <text evidence="1">Belongs to the FPP family.</text>
</comment>
<feature type="coiled-coil region" evidence="3">
    <location>
        <begin position="385"/>
        <end position="545"/>
    </location>
</feature>
<feature type="coiled-coil region" evidence="3">
    <location>
        <begin position="98"/>
        <end position="164"/>
    </location>
</feature>
<comment type="caution">
    <text evidence="5">The sequence shown here is derived from an EMBL/GenBank/DDBJ whole genome shotgun (WGS) entry which is preliminary data.</text>
</comment>
<sequence length="699" mass="78213">MEKKSWLWKRKSSDRSPGETESSTSVSSHSESNSDEKADQEGSRKSVNHSQSPEVTSKVLTPNLEVNDSFKSLTEKLSAALVNVGAKEDLVKQHAKVAEEAVAGWEKAENEVTKLKQELETALQQNLALEVRTNHLDGALKECVKQLRLAKEEHEQKIDGIIEERTQKWDSTKKDLEIQICSLQAKLQANKPECSPAIDPKILLKLENLEKENATLKFELNVQSEELEIRTIERDLSTQAAETASKQQLDSIKKVAKLEAECRKLQSLTRKSPSVNDNHKAVSISSFYVDSLTDSQSVDSFKMNNLEHNENEQGCSDSWALALMAELDQFKSGKSVAKNVTSCSDINNIMDDFLEMERIASLSEGQNETPRCNSETEDNSMKAELEVMSQQVCELKKKLEKLEAEKLELEDALNSSKESLALSNAELADTKRQMVNLRKELTLANESKEMLEPQVVDLQNELNMFKESKEMLELQMSDLRKELTMVNESKEMLESQIVNMEKNARVMSTEVDLIKADVEKERSFSSVMKSKCDQLEKELVEKTEEVKLQMVAKSNDEFKVKQNLEVAAADRLSECQKTISSLARQLESLATLEDFLIDTANLPGCSGNPSVPKTGGELWKLHLNDTFMPKKTTIPTNQAEDERSLSLNGDNDESPSSSSSSTSSAVSLNHFGGRSKSKNGFEKLFSRSKNGVQGEIRQG</sequence>
<dbReference type="AlphaFoldDB" id="A0AAP0HD33"/>
<feature type="compositionally biased region" description="Low complexity" evidence="4">
    <location>
        <begin position="654"/>
        <end position="667"/>
    </location>
</feature>
<feature type="region of interest" description="Disordered" evidence="4">
    <location>
        <begin position="1"/>
        <end position="62"/>
    </location>
</feature>
<organism evidence="5 6">
    <name type="scientific">Deinandra increscens subsp. villosa</name>
    <dbReference type="NCBI Taxonomy" id="3103831"/>
    <lineage>
        <taxon>Eukaryota</taxon>
        <taxon>Viridiplantae</taxon>
        <taxon>Streptophyta</taxon>
        <taxon>Embryophyta</taxon>
        <taxon>Tracheophyta</taxon>
        <taxon>Spermatophyta</taxon>
        <taxon>Magnoliopsida</taxon>
        <taxon>eudicotyledons</taxon>
        <taxon>Gunneridae</taxon>
        <taxon>Pentapetalae</taxon>
        <taxon>asterids</taxon>
        <taxon>campanulids</taxon>
        <taxon>Asterales</taxon>
        <taxon>Asteraceae</taxon>
        <taxon>Asteroideae</taxon>
        <taxon>Heliantheae alliance</taxon>
        <taxon>Madieae</taxon>
        <taxon>Madiinae</taxon>
        <taxon>Deinandra</taxon>
    </lineage>
</organism>
<evidence type="ECO:0008006" key="7">
    <source>
        <dbReference type="Google" id="ProtNLM"/>
    </source>
</evidence>
<feature type="compositionally biased region" description="Polar residues" evidence="4">
    <location>
        <begin position="48"/>
        <end position="62"/>
    </location>
</feature>
<evidence type="ECO:0000313" key="6">
    <source>
        <dbReference type="Proteomes" id="UP001408789"/>
    </source>
</evidence>
<accession>A0AAP0HD33</accession>
<dbReference type="PANTHER" id="PTHR31580">
    <property type="entry name" value="FILAMENT-LIKE PLANT PROTEIN 4"/>
    <property type="match status" value="1"/>
</dbReference>
<dbReference type="EMBL" id="JBCNJP010000003">
    <property type="protein sequence ID" value="KAK9080236.1"/>
    <property type="molecule type" value="Genomic_DNA"/>
</dbReference>
<evidence type="ECO:0000256" key="2">
    <source>
        <dbReference type="ARBA" id="ARBA00023054"/>
    </source>
</evidence>
<evidence type="ECO:0000256" key="1">
    <source>
        <dbReference type="ARBA" id="ARBA00005921"/>
    </source>
</evidence>
<feature type="compositionally biased region" description="Low complexity" evidence="4">
    <location>
        <begin position="19"/>
        <end position="31"/>
    </location>
</feature>
<evidence type="ECO:0000256" key="3">
    <source>
        <dbReference type="SAM" id="Coils"/>
    </source>
</evidence>
<name>A0AAP0HD33_9ASTR</name>
<keyword evidence="6" id="KW-1185">Reference proteome</keyword>
<feature type="compositionally biased region" description="Basic and acidic residues" evidence="4">
    <location>
        <begin position="32"/>
        <end position="44"/>
    </location>
</feature>
<keyword evidence="2 3" id="KW-0175">Coiled coil</keyword>
<protein>
    <recommendedName>
        <fullName evidence="7">Filament-like plant protein</fullName>
    </recommendedName>
</protein>
<feature type="region of interest" description="Disordered" evidence="4">
    <location>
        <begin position="629"/>
        <end position="699"/>
    </location>
</feature>
<dbReference type="PANTHER" id="PTHR31580:SF5">
    <property type="entry name" value="FILAMENT-LIKE PLANT PROTEIN 1-RELATED"/>
    <property type="match status" value="1"/>
</dbReference>
<evidence type="ECO:0000256" key="4">
    <source>
        <dbReference type="SAM" id="MobiDB-lite"/>
    </source>
</evidence>
<dbReference type="InterPro" id="IPR008587">
    <property type="entry name" value="FPP_plant"/>
</dbReference>
<proteinExistence type="inferred from homology"/>
<evidence type="ECO:0000313" key="5">
    <source>
        <dbReference type="EMBL" id="KAK9080236.1"/>
    </source>
</evidence>
<reference evidence="5 6" key="1">
    <citation type="submission" date="2024-04" db="EMBL/GenBank/DDBJ databases">
        <title>The reference genome of an endangered Asteraceae, Deinandra increscens subsp. villosa, native to the Central Coast of California.</title>
        <authorList>
            <person name="Guilliams M."/>
            <person name="Hasenstab-Lehman K."/>
            <person name="Meyer R."/>
            <person name="Mcevoy S."/>
        </authorList>
    </citation>
    <scope>NUCLEOTIDE SEQUENCE [LARGE SCALE GENOMIC DNA]</scope>
    <source>
        <tissue evidence="5">Leaf</tissue>
    </source>
</reference>
<dbReference type="Proteomes" id="UP001408789">
    <property type="component" value="Unassembled WGS sequence"/>
</dbReference>
<dbReference type="Pfam" id="PF05911">
    <property type="entry name" value="FPP"/>
    <property type="match status" value="4"/>
</dbReference>
<gene>
    <name evidence="5" type="ORF">SSX86_001912</name>
</gene>